<sequence>MSNQFHSASTVHTAIRWLARISSLLLIGLVIAIFFGAGGFPKIAGEQNSVKIEFLALGVMLIGLVVGWWQELAGGLVTLAGLVGLNVVELLVNGRLAQGAFPAFVIPGVLFLLSGLMTIRMQKNLSKTF</sequence>
<feature type="domain" description="DUF7670" evidence="2">
    <location>
        <begin position="10"/>
        <end position="122"/>
    </location>
</feature>
<evidence type="ECO:0000256" key="1">
    <source>
        <dbReference type="SAM" id="Phobius"/>
    </source>
</evidence>
<dbReference type="RefSeq" id="WP_213499595.1">
    <property type="nucleotide sequence ID" value="NZ_CP074694.1"/>
</dbReference>
<evidence type="ECO:0000313" key="3">
    <source>
        <dbReference type="EMBL" id="QVL34523.1"/>
    </source>
</evidence>
<accession>A0A8E6F082</accession>
<feature type="transmembrane region" description="Helical" evidence="1">
    <location>
        <begin position="99"/>
        <end position="119"/>
    </location>
</feature>
<feature type="transmembrane region" description="Helical" evidence="1">
    <location>
        <begin position="17"/>
        <end position="40"/>
    </location>
</feature>
<evidence type="ECO:0000259" key="2">
    <source>
        <dbReference type="Pfam" id="PF24709"/>
    </source>
</evidence>
<proteinExistence type="predicted"/>
<dbReference type="InterPro" id="IPR056087">
    <property type="entry name" value="DUF7670"/>
</dbReference>
<feature type="transmembrane region" description="Helical" evidence="1">
    <location>
        <begin position="75"/>
        <end position="92"/>
    </location>
</feature>
<feature type="transmembrane region" description="Helical" evidence="1">
    <location>
        <begin position="52"/>
        <end position="69"/>
    </location>
</feature>
<evidence type="ECO:0000313" key="4">
    <source>
        <dbReference type="Proteomes" id="UP000676194"/>
    </source>
</evidence>
<dbReference type="Proteomes" id="UP000676194">
    <property type="component" value="Chromosome"/>
</dbReference>
<dbReference type="Pfam" id="PF24709">
    <property type="entry name" value="DUF7670"/>
    <property type="match status" value="1"/>
</dbReference>
<keyword evidence="1" id="KW-0812">Transmembrane</keyword>
<dbReference type="KEGG" id="tsph:KIH39_11625"/>
<dbReference type="AlphaFoldDB" id="A0A8E6F082"/>
<keyword evidence="1" id="KW-0472">Membrane</keyword>
<keyword evidence="1" id="KW-1133">Transmembrane helix</keyword>
<gene>
    <name evidence="3" type="ORF">KIH39_11625</name>
</gene>
<name>A0A8E6F082_9BACT</name>
<keyword evidence="4" id="KW-1185">Reference proteome</keyword>
<dbReference type="EMBL" id="CP074694">
    <property type="protein sequence ID" value="QVL34523.1"/>
    <property type="molecule type" value="Genomic_DNA"/>
</dbReference>
<organism evidence="3 4">
    <name type="scientific">Telmatocola sphagniphila</name>
    <dbReference type="NCBI Taxonomy" id="1123043"/>
    <lineage>
        <taxon>Bacteria</taxon>
        <taxon>Pseudomonadati</taxon>
        <taxon>Planctomycetota</taxon>
        <taxon>Planctomycetia</taxon>
        <taxon>Gemmatales</taxon>
        <taxon>Gemmataceae</taxon>
    </lineage>
</organism>
<reference evidence="3" key="1">
    <citation type="submission" date="2021-05" db="EMBL/GenBank/DDBJ databases">
        <title>Complete genome sequence of the cellulolytic planctomycete Telmatocola sphagniphila SP2T and characterization of the first cellulase from planctomycetes.</title>
        <authorList>
            <person name="Rakitin A.L."/>
            <person name="Beletsky A.V."/>
            <person name="Naumoff D.G."/>
            <person name="Kulichevskaya I.S."/>
            <person name="Mardanov A.V."/>
            <person name="Ravin N.V."/>
            <person name="Dedysh S.N."/>
        </authorList>
    </citation>
    <scope>NUCLEOTIDE SEQUENCE</scope>
    <source>
        <strain evidence="3">SP2T</strain>
    </source>
</reference>
<protein>
    <recommendedName>
        <fullName evidence="2">DUF7670 domain-containing protein</fullName>
    </recommendedName>
</protein>